<comment type="caution">
    <text evidence="1">The sequence shown here is derived from an EMBL/GenBank/DDBJ whole genome shotgun (WGS) entry which is preliminary data.</text>
</comment>
<evidence type="ECO:0000313" key="1">
    <source>
        <dbReference type="EMBL" id="MFC5650644.1"/>
    </source>
</evidence>
<dbReference type="RefSeq" id="WP_379189220.1">
    <property type="nucleotide sequence ID" value="NZ_JBHSOW010000060.1"/>
</dbReference>
<accession>A0ABW0W0Z5</accession>
<dbReference type="EMBL" id="JBHSOW010000060">
    <property type="protein sequence ID" value="MFC5650644.1"/>
    <property type="molecule type" value="Genomic_DNA"/>
</dbReference>
<organism evidence="1 2">
    <name type="scientific">Paenibacillus solisilvae</name>
    <dbReference type="NCBI Taxonomy" id="2486751"/>
    <lineage>
        <taxon>Bacteria</taxon>
        <taxon>Bacillati</taxon>
        <taxon>Bacillota</taxon>
        <taxon>Bacilli</taxon>
        <taxon>Bacillales</taxon>
        <taxon>Paenibacillaceae</taxon>
        <taxon>Paenibacillus</taxon>
    </lineage>
</organism>
<protein>
    <submittedName>
        <fullName evidence="1">Uncharacterized protein</fullName>
    </submittedName>
</protein>
<dbReference type="Proteomes" id="UP001596047">
    <property type="component" value="Unassembled WGS sequence"/>
</dbReference>
<evidence type="ECO:0000313" key="2">
    <source>
        <dbReference type="Proteomes" id="UP001596047"/>
    </source>
</evidence>
<gene>
    <name evidence="1" type="ORF">ACFPYJ_16235</name>
</gene>
<proteinExistence type="predicted"/>
<sequence>MERVHILTEEYAPSFWFGFRLSLRPPQQLLKNIPQLLTALKKAILIPPDYDEEKTIIILPFAMLDPAGHMNDEKS</sequence>
<name>A0ABW0W0Z5_9BACL</name>
<keyword evidence="2" id="KW-1185">Reference proteome</keyword>
<reference evidence="2" key="1">
    <citation type="journal article" date="2019" name="Int. J. Syst. Evol. Microbiol.">
        <title>The Global Catalogue of Microorganisms (GCM) 10K type strain sequencing project: providing services to taxonomists for standard genome sequencing and annotation.</title>
        <authorList>
            <consortium name="The Broad Institute Genomics Platform"/>
            <consortium name="The Broad Institute Genome Sequencing Center for Infectious Disease"/>
            <person name="Wu L."/>
            <person name="Ma J."/>
        </authorList>
    </citation>
    <scope>NUCLEOTIDE SEQUENCE [LARGE SCALE GENOMIC DNA]</scope>
    <source>
        <strain evidence="2">CGMCC 1.3240</strain>
    </source>
</reference>